<proteinExistence type="predicted"/>
<dbReference type="Proteomes" id="UP000000845">
    <property type="component" value="Chromosome"/>
</dbReference>
<evidence type="ECO:0000313" key="1">
    <source>
        <dbReference type="EMBL" id="ACZ10652.1"/>
    </source>
</evidence>
<evidence type="ECO:0000313" key="2">
    <source>
        <dbReference type="Proteomes" id="UP000000845"/>
    </source>
</evidence>
<keyword evidence="2" id="KW-1185">Reference proteome</keyword>
<organism evidence="1 2">
    <name type="scientific">Sebaldella termitidis (strain ATCC 33386 / NCTC 11300)</name>
    <dbReference type="NCBI Taxonomy" id="526218"/>
    <lineage>
        <taxon>Bacteria</taxon>
        <taxon>Fusobacteriati</taxon>
        <taxon>Fusobacteriota</taxon>
        <taxon>Fusobacteriia</taxon>
        <taxon>Fusobacteriales</taxon>
        <taxon>Leptotrichiaceae</taxon>
        <taxon>Sebaldella</taxon>
    </lineage>
</organism>
<dbReference type="AlphaFoldDB" id="D1AG26"/>
<dbReference type="HOGENOM" id="CLU_1331171_0_0_0"/>
<accession>D1AG26</accession>
<reference evidence="2" key="1">
    <citation type="submission" date="2009-09" db="EMBL/GenBank/DDBJ databases">
        <title>The complete chromosome of Sebaldella termitidis ATCC 33386.</title>
        <authorList>
            <consortium name="US DOE Joint Genome Institute (JGI-PGF)"/>
            <person name="Lucas S."/>
            <person name="Copeland A."/>
            <person name="Lapidus A."/>
            <person name="Glavina del Rio T."/>
            <person name="Dalin E."/>
            <person name="Tice H."/>
            <person name="Bruce D."/>
            <person name="Goodwin L."/>
            <person name="Pitluck S."/>
            <person name="Kyrpides N."/>
            <person name="Mavromatis K."/>
            <person name="Ivanova N."/>
            <person name="Mikhailova N."/>
            <person name="Sims D."/>
            <person name="Meincke L."/>
            <person name="Brettin T."/>
            <person name="Detter J.C."/>
            <person name="Han C."/>
            <person name="Larimer F."/>
            <person name="Land M."/>
            <person name="Hauser L."/>
            <person name="Markowitz V."/>
            <person name="Cheng J.F."/>
            <person name="Hugenholtz P."/>
            <person name="Woyke T."/>
            <person name="Wu D."/>
            <person name="Eisen J.A."/>
        </authorList>
    </citation>
    <scope>NUCLEOTIDE SEQUENCE [LARGE SCALE GENOMIC DNA]</scope>
    <source>
        <strain evidence="2">ATCC 33386 / NCTC 11300</strain>
    </source>
</reference>
<dbReference type="STRING" id="526218.Sterm_3818"/>
<dbReference type="RefSeq" id="WP_012863232.1">
    <property type="nucleotide sequence ID" value="NC_013517.1"/>
</dbReference>
<protein>
    <submittedName>
        <fullName evidence="1">Uncharacterized protein</fullName>
    </submittedName>
</protein>
<gene>
    <name evidence="1" type="ordered locus">Sterm_3818</name>
</gene>
<sequence>MAYKKMKHAGETYYIVSHDFRGEITFLVKITAGKYISVVCEDKEFAAYALRHQGVSFNISFGKKLKELYKEIIGKEFTAALENSSYPGGGKLSKTVHNITRPDESIGIELFAHVYYLLIAYGLRHNKAEMTKMMTRKDKTVLWYKGAEKTVESCRVADLDIYGGNSIILENAYLDGTNERLNDKRGIYKYLETYLNQLTAINKNLK</sequence>
<reference evidence="1 2" key="2">
    <citation type="journal article" date="2010" name="Stand. Genomic Sci.">
        <title>Complete genome sequence of Sebaldella termitidis type strain (NCTC 11300).</title>
        <authorList>
            <person name="Harmon-Smith M."/>
            <person name="Celia L."/>
            <person name="Chertkov O."/>
            <person name="Lapidus A."/>
            <person name="Copeland A."/>
            <person name="Glavina Del Rio T."/>
            <person name="Nolan M."/>
            <person name="Lucas S."/>
            <person name="Tice H."/>
            <person name="Cheng J.F."/>
            <person name="Han C."/>
            <person name="Detter J.C."/>
            <person name="Bruce D."/>
            <person name="Goodwin L."/>
            <person name="Pitluck S."/>
            <person name="Pati A."/>
            <person name="Liolios K."/>
            <person name="Ivanova N."/>
            <person name="Mavromatis K."/>
            <person name="Mikhailova N."/>
            <person name="Chen A."/>
            <person name="Palaniappan K."/>
            <person name="Land M."/>
            <person name="Hauser L."/>
            <person name="Chang Y.J."/>
            <person name="Jeffries C.D."/>
            <person name="Brettin T."/>
            <person name="Goker M."/>
            <person name="Beck B."/>
            <person name="Bristow J."/>
            <person name="Eisen J.A."/>
            <person name="Markowitz V."/>
            <person name="Hugenholtz P."/>
            <person name="Kyrpides N.C."/>
            <person name="Klenk H.P."/>
            <person name="Chen F."/>
        </authorList>
    </citation>
    <scope>NUCLEOTIDE SEQUENCE [LARGE SCALE GENOMIC DNA]</scope>
    <source>
        <strain evidence="2">ATCC 33386 / NCTC 11300</strain>
    </source>
</reference>
<dbReference type="EMBL" id="CP001739">
    <property type="protein sequence ID" value="ACZ10652.1"/>
    <property type="molecule type" value="Genomic_DNA"/>
</dbReference>
<name>D1AG26_SEBTE</name>
<dbReference type="KEGG" id="str:Sterm_3818"/>